<evidence type="ECO:0000256" key="7">
    <source>
        <dbReference type="SAM" id="Phobius"/>
    </source>
</evidence>
<evidence type="ECO:0000256" key="2">
    <source>
        <dbReference type="ARBA" id="ARBA00022692"/>
    </source>
</evidence>
<feature type="region of interest" description="Disordered" evidence="6">
    <location>
        <begin position="306"/>
        <end position="337"/>
    </location>
</feature>
<dbReference type="GeneID" id="96085043"/>
<dbReference type="RefSeq" id="XP_069306765.1">
    <property type="nucleotide sequence ID" value="XM_069451205.1"/>
</dbReference>
<keyword evidence="3 7" id="KW-1133">Transmembrane helix</keyword>
<evidence type="ECO:0000256" key="5">
    <source>
        <dbReference type="ARBA" id="ARBA00038359"/>
    </source>
</evidence>
<feature type="transmembrane region" description="Helical" evidence="7">
    <location>
        <begin position="141"/>
        <end position="165"/>
    </location>
</feature>
<feature type="transmembrane region" description="Helical" evidence="7">
    <location>
        <begin position="60"/>
        <end position="80"/>
    </location>
</feature>
<feature type="transmembrane region" description="Helical" evidence="7">
    <location>
        <begin position="257"/>
        <end position="281"/>
    </location>
</feature>
<name>A0ABR3UI73_9PLEO</name>
<evidence type="ECO:0000259" key="8">
    <source>
        <dbReference type="Pfam" id="PF20684"/>
    </source>
</evidence>
<feature type="transmembrane region" description="Helical" evidence="7">
    <location>
        <begin position="185"/>
        <end position="211"/>
    </location>
</feature>
<evidence type="ECO:0000256" key="1">
    <source>
        <dbReference type="ARBA" id="ARBA00004141"/>
    </source>
</evidence>
<reference evidence="9 10" key="1">
    <citation type="submission" date="2024-09" db="EMBL/GenBank/DDBJ databases">
        <title>T2T genomes of carrot and Alternaria dauci and their utility for understanding host-pathogen interaction during carrot leaf blight disease.</title>
        <authorList>
            <person name="Liu W."/>
            <person name="Xu S."/>
            <person name="Ou C."/>
            <person name="Liu X."/>
            <person name="Zhuang F."/>
            <person name="Deng X.W."/>
        </authorList>
    </citation>
    <scope>NUCLEOTIDE SEQUENCE [LARGE SCALE GENOMIC DNA]</scope>
    <source>
        <strain evidence="9 10">A2016</strain>
    </source>
</reference>
<dbReference type="InterPro" id="IPR049326">
    <property type="entry name" value="Rhodopsin_dom_fungi"/>
</dbReference>
<evidence type="ECO:0000256" key="3">
    <source>
        <dbReference type="ARBA" id="ARBA00022989"/>
    </source>
</evidence>
<keyword evidence="10" id="KW-1185">Reference proteome</keyword>
<comment type="similarity">
    <text evidence="5">Belongs to the SAT4 family.</text>
</comment>
<keyword evidence="4 7" id="KW-0472">Membrane</keyword>
<feature type="transmembrane region" description="Helical" evidence="7">
    <location>
        <begin position="26"/>
        <end position="48"/>
    </location>
</feature>
<feature type="compositionally biased region" description="Polar residues" evidence="6">
    <location>
        <begin position="306"/>
        <end position="317"/>
    </location>
</feature>
<comment type="subcellular location">
    <subcellularLocation>
        <location evidence="1">Membrane</location>
        <topology evidence="1">Multi-pass membrane protein</topology>
    </subcellularLocation>
</comment>
<feature type="transmembrane region" description="Helical" evidence="7">
    <location>
        <begin position="100"/>
        <end position="121"/>
    </location>
</feature>
<dbReference type="Proteomes" id="UP001578633">
    <property type="component" value="Chromosome 4"/>
</dbReference>
<sequence length="441" mass="49235">MQLPPVDVVLAWPTPNYDNPVTRGPALVIVNSVFVSLAILTVAARIYTRIVIKRWFGIDDVFILIALLFTIGLTVTVILANQKFAWNRHVWDIPFSVFVPTAKIAMAAKLIFLTAATFTRLSLHCFYYRLITDTGKSWFKWAIHVNVAYTIGLFISFTFIGIFLCNPVKDYWTIGAPPNTCMDEGVMTLICGILSCVADLLTTITPIPLVLGLNMRLRDRVAVASLFGMGLIVTGAGIVRTWYIYRSLFNEYDQTWYAYLLWLAATVEIDLGVICASVPVLKTLFAKIPFSLSKSLAGGISLKRSTGHSSTTLTANPSATRSSKRRSAAPRGVPELANDKGQSYEMRHWADMEGDLEQGSQGVIWEEEEAPKMGMSRLWGKIRKESAEELDSDMTITKTNEVELQVETGQRRSSRYAIYGDLHENHMPLPPLAPRSFGHDR</sequence>
<evidence type="ECO:0000256" key="4">
    <source>
        <dbReference type="ARBA" id="ARBA00023136"/>
    </source>
</evidence>
<dbReference type="PANTHER" id="PTHR33048">
    <property type="entry name" value="PTH11-LIKE INTEGRAL MEMBRANE PROTEIN (AFU_ORTHOLOGUE AFUA_5G11245)"/>
    <property type="match status" value="1"/>
</dbReference>
<organism evidence="9 10">
    <name type="scientific">Alternaria dauci</name>
    <dbReference type="NCBI Taxonomy" id="48095"/>
    <lineage>
        <taxon>Eukaryota</taxon>
        <taxon>Fungi</taxon>
        <taxon>Dikarya</taxon>
        <taxon>Ascomycota</taxon>
        <taxon>Pezizomycotina</taxon>
        <taxon>Dothideomycetes</taxon>
        <taxon>Pleosporomycetidae</taxon>
        <taxon>Pleosporales</taxon>
        <taxon>Pleosporineae</taxon>
        <taxon>Pleosporaceae</taxon>
        <taxon>Alternaria</taxon>
        <taxon>Alternaria sect. Porri</taxon>
    </lineage>
</organism>
<proteinExistence type="inferred from homology"/>
<dbReference type="InterPro" id="IPR052337">
    <property type="entry name" value="SAT4-like"/>
</dbReference>
<evidence type="ECO:0000313" key="9">
    <source>
        <dbReference type="EMBL" id="KAL1796181.1"/>
    </source>
</evidence>
<accession>A0ABR3UI73</accession>
<protein>
    <recommendedName>
        <fullName evidence="8">Rhodopsin domain-containing protein</fullName>
    </recommendedName>
</protein>
<gene>
    <name evidence="9" type="ORF">ACET3X_004721</name>
</gene>
<evidence type="ECO:0000256" key="6">
    <source>
        <dbReference type="SAM" id="MobiDB-lite"/>
    </source>
</evidence>
<feature type="transmembrane region" description="Helical" evidence="7">
    <location>
        <begin position="223"/>
        <end position="245"/>
    </location>
</feature>
<dbReference type="EMBL" id="JBHGVX010000004">
    <property type="protein sequence ID" value="KAL1796181.1"/>
    <property type="molecule type" value="Genomic_DNA"/>
</dbReference>
<dbReference type="PANTHER" id="PTHR33048:SF129">
    <property type="entry name" value="INTEGRAL MEMBRANE PROTEIN-RELATED"/>
    <property type="match status" value="1"/>
</dbReference>
<feature type="domain" description="Rhodopsin" evidence="8">
    <location>
        <begin position="44"/>
        <end position="286"/>
    </location>
</feature>
<keyword evidence="2 7" id="KW-0812">Transmembrane</keyword>
<comment type="caution">
    <text evidence="9">The sequence shown here is derived from an EMBL/GenBank/DDBJ whole genome shotgun (WGS) entry which is preliminary data.</text>
</comment>
<evidence type="ECO:0000313" key="10">
    <source>
        <dbReference type="Proteomes" id="UP001578633"/>
    </source>
</evidence>
<dbReference type="Pfam" id="PF20684">
    <property type="entry name" value="Fung_rhodopsin"/>
    <property type="match status" value="1"/>
</dbReference>